<evidence type="ECO:0000256" key="4">
    <source>
        <dbReference type="SAM" id="MobiDB-lite"/>
    </source>
</evidence>
<dbReference type="InterPro" id="IPR027417">
    <property type="entry name" value="P-loop_NTPase"/>
</dbReference>
<dbReference type="FunFam" id="3.40.50.300:FF:001025">
    <property type="entry name" value="ATPase family, AAA domain-containing 2B"/>
    <property type="match status" value="1"/>
</dbReference>
<dbReference type="PANTHER" id="PTHR23077">
    <property type="entry name" value="AAA-FAMILY ATPASE"/>
    <property type="match status" value="1"/>
</dbReference>
<dbReference type="Gene3D" id="1.10.8.60">
    <property type="match status" value="2"/>
</dbReference>
<dbReference type="SUPFAM" id="SSF52540">
    <property type="entry name" value="P-loop containing nucleoside triphosphate hydrolases"/>
    <property type="match status" value="2"/>
</dbReference>
<dbReference type="SMART" id="SM00382">
    <property type="entry name" value="AAA"/>
    <property type="match status" value="2"/>
</dbReference>
<dbReference type="Pfam" id="PF00004">
    <property type="entry name" value="AAA"/>
    <property type="match status" value="2"/>
</dbReference>
<dbReference type="InterPro" id="IPR003959">
    <property type="entry name" value="ATPase_AAA_core"/>
</dbReference>
<keyword evidence="7" id="KW-1185">Reference proteome</keyword>
<evidence type="ECO:0000313" key="7">
    <source>
        <dbReference type="Proteomes" id="UP000717585"/>
    </source>
</evidence>
<protein>
    <submittedName>
        <fullName evidence="6">ATPase AAA</fullName>
    </submittedName>
</protein>
<dbReference type="EMBL" id="JAHDYR010000062">
    <property type="protein sequence ID" value="KAG9391271.1"/>
    <property type="molecule type" value="Genomic_DNA"/>
</dbReference>
<keyword evidence="3" id="KW-0175">Coiled coil</keyword>
<dbReference type="GO" id="GO:0016887">
    <property type="term" value="F:ATP hydrolysis activity"/>
    <property type="evidence" value="ECO:0007669"/>
    <property type="project" value="InterPro"/>
</dbReference>
<dbReference type="AlphaFoldDB" id="A0A8J6E039"/>
<dbReference type="Proteomes" id="UP000717585">
    <property type="component" value="Unassembled WGS sequence"/>
</dbReference>
<keyword evidence="2" id="KW-0067">ATP-binding</keyword>
<evidence type="ECO:0000259" key="5">
    <source>
        <dbReference type="SMART" id="SM00382"/>
    </source>
</evidence>
<comment type="caution">
    <text evidence="6">The sequence shown here is derived from an EMBL/GenBank/DDBJ whole genome shotgun (WGS) entry which is preliminary data.</text>
</comment>
<name>A0A8J6E039_9EUKA</name>
<dbReference type="InterPro" id="IPR003593">
    <property type="entry name" value="AAA+_ATPase"/>
</dbReference>
<feature type="compositionally biased region" description="Low complexity" evidence="4">
    <location>
        <begin position="75"/>
        <end position="90"/>
    </location>
</feature>
<accession>A0A8J6E039</accession>
<evidence type="ECO:0000256" key="1">
    <source>
        <dbReference type="ARBA" id="ARBA00022741"/>
    </source>
</evidence>
<dbReference type="Gene3D" id="3.40.50.300">
    <property type="entry name" value="P-loop containing nucleotide triphosphate hydrolases"/>
    <property type="match status" value="2"/>
</dbReference>
<feature type="domain" description="AAA+ ATPase" evidence="5">
    <location>
        <begin position="154"/>
        <end position="328"/>
    </location>
</feature>
<dbReference type="InterPro" id="IPR050168">
    <property type="entry name" value="AAA_ATPase_domain"/>
</dbReference>
<evidence type="ECO:0000313" key="6">
    <source>
        <dbReference type="EMBL" id="KAG9391271.1"/>
    </source>
</evidence>
<dbReference type="OrthoDB" id="27435at2759"/>
<dbReference type="PANTHER" id="PTHR23077:SF171">
    <property type="entry name" value="NUCLEAR VALOSIN-CONTAINING PROTEIN-LIKE"/>
    <property type="match status" value="1"/>
</dbReference>
<organism evidence="6 7">
    <name type="scientific">Carpediemonas membranifera</name>
    <dbReference type="NCBI Taxonomy" id="201153"/>
    <lineage>
        <taxon>Eukaryota</taxon>
        <taxon>Metamonada</taxon>
        <taxon>Carpediemonas-like organisms</taxon>
        <taxon>Carpediemonas</taxon>
    </lineage>
</organism>
<evidence type="ECO:0000256" key="2">
    <source>
        <dbReference type="ARBA" id="ARBA00022840"/>
    </source>
</evidence>
<dbReference type="GO" id="GO:0005524">
    <property type="term" value="F:ATP binding"/>
    <property type="evidence" value="ECO:0007669"/>
    <property type="project" value="UniProtKB-KW"/>
</dbReference>
<feature type="region of interest" description="Disordered" evidence="4">
    <location>
        <begin position="57"/>
        <end position="90"/>
    </location>
</feature>
<proteinExistence type="predicted"/>
<keyword evidence="1" id="KW-0547">Nucleotide-binding</keyword>
<reference evidence="6" key="1">
    <citation type="submission" date="2021-05" db="EMBL/GenBank/DDBJ databases">
        <title>A free-living protist that lacks canonical eukaryotic 1 DNA replication and segregation systems.</title>
        <authorList>
            <person name="Salas-Leiva D.E."/>
            <person name="Tromer E.C."/>
            <person name="Curtis B.A."/>
            <person name="Jerlstrom-Hultqvist J."/>
            <person name="Kolisko M."/>
            <person name="Yi Z."/>
            <person name="Salas-Leiva J.S."/>
            <person name="Gallot-Lavallee L."/>
            <person name="Kops G.J.P.L."/>
            <person name="Archibald J.M."/>
            <person name="Simpson A.G.B."/>
            <person name="Roger A.J."/>
        </authorList>
    </citation>
    <scope>NUCLEOTIDE SEQUENCE</scope>
    <source>
        <strain evidence="6">BICM</strain>
    </source>
</reference>
<sequence>MHRTSVAMPVNSIQTVRAADGLHRYSAVPKDTMRDLTETIRGQGQQLSKMKSELATMKSNGGKVAPTGASKRKGASVAGSSDSTTAASSKTASGSLLHLESWDESFTMEELTILDKDRVTLQESLFDSLAVFQRVPTTPAGLAIREHILKTSKRVFGVLFHGQAGTGKMTAARSLTSALRTTLGIDLPCFSTSCNAMISGITGDSEKSISALFEEIRASAPCVVVLTDVDSAFPSKPSKDMFSRMSTTFIAQWEALNHGLRDTVPHEAKRTEGEAAAVPFVVIVGTTENRESIYEKVVSKFTEVACPLPDPSARQKVLTTILRAGRSLLPLVPDPARTIPRVAHKAAAFTHAELAELVDAATRRLLIDSDAMSDCPLTEAAFDRAMQSIQPRALRFGFTALPDATWADLGGVDQLRRVIGDILLAFRRDPAKTKLLGLKESHSMLLYGPPGCGKTMIAQAIANEVQSSFVVVKGPEILDKFVGESERAVRELFVKARQCAPSVIFFDEIDALSQDRDTASSSSATNVVNQFLTEMDGVGSDGRVLVIGATNRPDIMDQGLLRSGRFGTNKVYVAMPSFEQKLAIVCKIFSKIEIINDDDPTQLAMMDSDTRYQFFYQQLQSNPNAAHFNCSDLASWKSKVVVLTDMCDAVDSEALADSARLAHMALEDRERLAAKAMAIRTVAGAGVAVLKSDMAAKLRQVTPSLSAVDVGTYEGIRRKMEGENYC</sequence>
<evidence type="ECO:0000256" key="3">
    <source>
        <dbReference type="ARBA" id="ARBA00023054"/>
    </source>
</evidence>
<feature type="domain" description="AAA+ ATPase" evidence="5">
    <location>
        <begin position="440"/>
        <end position="576"/>
    </location>
</feature>
<gene>
    <name evidence="6" type="ORF">J8273_7545</name>
</gene>